<protein>
    <submittedName>
        <fullName evidence="2">Uncharacterized protein</fullName>
    </submittedName>
</protein>
<reference evidence="2" key="1">
    <citation type="submission" date="2020-02" db="EMBL/GenBank/DDBJ databases">
        <authorList>
            <person name="Meier V. D."/>
        </authorList>
    </citation>
    <scope>NUCLEOTIDE SEQUENCE</scope>
    <source>
        <strain evidence="2">AVDCRST_MAG35</strain>
    </source>
</reference>
<dbReference type="AlphaFoldDB" id="A0A6J4NKP6"/>
<accession>A0A6J4NKP6</accession>
<feature type="region of interest" description="Disordered" evidence="1">
    <location>
        <begin position="1"/>
        <end position="29"/>
    </location>
</feature>
<feature type="non-terminal residue" evidence="2">
    <location>
        <position position="29"/>
    </location>
</feature>
<feature type="non-terminal residue" evidence="2">
    <location>
        <position position="1"/>
    </location>
</feature>
<dbReference type="EMBL" id="CADCUY010000041">
    <property type="protein sequence ID" value="CAA9387446.1"/>
    <property type="molecule type" value="Genomic_DNA"/>
</dbReference>
<organism evidence="2">
    <name type="scientific">uncultured Quadrisphaera sp</name>
    <dbReference type="NCBI Taxonomy" id="904978"/>
    <lineage>
        <taxon>Bacteria</taxon>
        <taxon>Bacillati</taxon>
        <taxon>Actinomycetota</taxon>
        <taxon>Actinomycetes</taxon>
        <taxon>Kineosporiales</taxon>
        <taxon>Kineosporiaceae</taxon>
        <taxon>Quadrisphaera</taxon>
        <taxon>environmental samples</taxon>
    </lineage>
</organism>
<evidence type="ECO:0000313" key="2">
    <source>
        <dbReference type="EMBL" id="CAA9387446.1"/>
    </source>
</evidence>
<proteinExistence type="predicted"/>
<gene>
    <name evidence="2" type="ORF">AVDCRST_MAG35-222</name>
</gene>
<evidence type="ECO:0000256" key="1">
    <source>
        <dbReference type="SAM" id="MobiDB-lite"/>
    </source>
</evidence>
<sequence length="29" mass="3146">GVAQDRARHGARPRERPGGARPERGPPEL</sequence>
<name>A0A6J4NKP6_9ACTN</name>